<comment type="caution">
    <text evidence="3">The sequence shown here is derived from an EMBL/GenBank/DDBJ whole genome shotgun (WGS) entry which is preliminary data.</text>
</comment>
<evidence type="ECO:0000259" key="2">
    <source>
        <dbReference type="Pfam" id="PF13439"/>
    </source>
</evidence>
<dbReference type="Pfam" id="PF13439">
    <property type="entry name" value="Glyco_transf_4"/>
    <property type="match status" value="1"/>
</dbReference>
<dbReference type="SUPFAM" id="SSF53756">
    <property type="entry name" value="UDP-Glycosyltransferase/glycogen phosphorylase"/>
    <property type="match status" value="1"/>
</dbReference>
<feature type="domain" description="Glycosyltransferase subfamily 4-like N-terminal" evidence="2">
    <location>
        <begin position="44"/>
        <end position="201"/>
    </location>
</feature>
<dbReference type="InterPro" id="IPR001296">
    <property type="entry name" value="Glyco_trans_1"/>
</dbReference>
<reference evidence="3 4" key="1">
    <citation type="journal article" date="2016" name="Nat. Commun.">
        <title>Thousands of microbial genomes shed light on interconnected biogeochemical processes in an aquifer system.</title>
        <authorList>
            <person name="Anantharaman K."/>
            <person name="Brown C.T."/>
            <person name="Hug L.A."/>
            <person name="Sharon I."/>
            <person name="Castelle C.J."/>
            <person name="Probst A.J."/>
            <person name="Thomas B.C."/>
            <person name="Singh A."/>
            <person name="Wilkins M.J."/>
            <person name="Karaoz U."/>
            <person name="Brodie E.L."/>
            <person name="Williams K.H."/>
            <person name="Hubbard S.S."/>
            <person name="Banfield J.F."/>
        </authorList>
    </citation>
    <scope>NUCLEOTIDE SEQUENCE [LARGE SCALE GENOMIC DNA]</scope>
</reference>
<protein>
    <recommendedName>
        <fullName evidence="5">Glycosyl transferase family 1 domain-containing protein</fullName>
    </recommendedName>
</protein>
<accession>A0A1G2RR80</accession>
<evidence type="ECO:0000313" key="4">
    <source>
        <dbReference type="Proteomes" id="UP000177081"/>
    </source>
</evidence>
<organism evidence="3 4">
    <name type="scientific">Candidatus Wildermuthbacteria bacterium RIFCSPLOWO2_01_FULL_48_35</name>
    <dbReference type="NCBI Taxonomy" id="1802463"/>
    <lineage>
        <taxon>Bacteria</taxon>
        <taxon>Candidatus Wildermuthiibacteriota</taxon>
    </lineage>
</organism>
<dbReference type="CDD" id="cd03802">
    <property type="entry name" value="GT4_AviGT4-like"/>
    <property type="match status" value="1"/>
</dbReference>
<dbReference type="PANTHER" id="PTHR12526:SF595">
    <property type="entry name" value="BLL5217 PROTEIN"/>
    <property type="match status" value="1"/>
</dbReference>
<evidence type="ECO:0000313" key="3">
    <source>
        <dbReference type="EMBL" id="OHA75370.1"/>
    </source>
</evidence>
<feature type="domain" description="Glycosyl transferase family 1" evidence="1">
    <location>
        <begin position="210"/>
        <end position="384"/>
    </location>
</feature>
<proteinExistence type="predicted"/>
<dbReference type="AlphaFoldDB" id="A0A1G2RR80"/>
<sequence>MTFSIFFAILLAVRCQIYLKRSISVETRVGLISSAWLAVPPNGYGGIESVIADLIAGSQNLPVDLRLFTVGETSEKDLLSRRITLGWHFQKGLYSEIGDSPQNIFYEATHAVAARAWLEAQNVELVHDHAGVVSQAIALTAQPAVPTLITLHGPLDLPWVQDFYRLFRGIKNIYFNSISDAQRRALPDIDYIATVYNGIDMAKFPVAEIKKDYCLIIGRITPDKGQHAAIEAAREAGLHLVIAGHVESSDAGRKYWQESIEPEIDISLNEKHNPMRALREILSIRDDRPLVIYFGEADFKQKCELYGLARCTLMPIFWEEPFGLVMVESMACGTPVVGFNRGSVPEVVTDWESGFVVPDTAGMVRAIENVNRISPKNCRRYAEKMFSAERMAENYFRLYRDILRDGNSEK</sequence>
<dbReference type="InterPro" id="IPR028098">
    <property type="entry name" value="Glyco_trans_4-like_N"/>
</dbReference>
<evidence type="ECO:0008006" key="5">
    <source>
        <dbReference type="Google" id="ProtNLM"/>
    </source>
</evidence>
<dbReference type="PANTHER" id="PTHR12526">
    <property type="entry name" value="GLYCOSYLTRANSFERASE"/>
    <property type="match status" value="1"/>
</dbReference>
<dbReference type="Proteomes" id="UP000177081">
    <property type="component" value="Unassembled WGS sequence"/>
</dbReference>
<dbReference type="EMBL" id="MHUI01000015">
    <property type="protein sequence ID" value="OHA75370.1"/>
    <property type="molecule type" value="Genomic_DNA"/>
</dbReference>
<dbReference type="Pfam" id="PF00534">
    <property type="entry name" value="Glycos_transf_1"/>
    <property type="match status" value="1"/>
</dbReference>
<gene>
    <name evidence="3" type="ORF">A3A32_01510</name>
</gene>
<dbReference type="GO" id="GO:0016757">
    <property type="term" value="F:glycosyltransferase activity"/>
    <property type="evidence" value="ECO:0007669"/>
    <property type="project" value="InterPro"/>
</dbReference>
<name>A0A1G2RR80_9BACT</name>
<dbReference type="Gene3D" id="3.40.50.2000">
    <property type="entry name" value="Glycogen Phosphorylase B"/>
    <property type="match status" value="2"/>
</dbReference>
<evidence type="ECO:0000259" key="1">
    <source>
        <dbReference type="Pfam" id="PF00534"/>
    </source>
</evidence>